<dbReference type="AlphaFoldDB" id="A0A1C7LPL1"/>
<evidence type="ECO:0000256" key="1">
    <source>
        <dbReference type="SAM" id="MobiDB-lite"/>
    </source>
</evidence>
<dbReference type="OrthoDB" id="2794674at2759"/>
<gene>
    <name evidence="2" type="ORF">A0H81_13678</name>
</gene>
<name>A0A1C7LPL1_GRIFR</name>
<reference evidence="2 3" key="1">
    <citation type="submission" date="2016-03" db="EMBL/GenBank/DDBJ databases">
        <title>Whole genome sequencing of Grifola frondosa 9006-11.</title>
        <authorList>
            <person name="Min B."/>
            <person name="Park H."/>
            <person name="Kim J.-G."/>
            <person name="Cho H."/>
            <person name="Oh Y.-L."/>
            <person name="Kong W.-S."/>
            <person name="Choi I.-G."/>
        </authorList>
    </citation>
    <scope>NUCLEOTIDE SEQUENCE [LARGE SCALE GENOMIC DNA]</scope>
    <source>
        <strain evidence="2 3">9006-11</strain>
    </source>
</reference>
<keyword evidence="3" id="KW-1185">Reference proteome</keyword>
<comment type="caution">
    <text evidence="2">The sequence shown here is derived from an EMBL/GenBank/DDBJ whole genome shotgun (WGS) entry which is preliminary data.</text>
</comment>
<dbReference type="Proteomes" id="UP000092993">
    <property type="component" value="Unassembled WGS sequence"/>
</dbReference>
<sequence length="210" mass="23389">MTPADISVERENLPGSRSHLGSSGISRAPRQPLEVLTSFLRSTITLLPSIPKTLITPAIFWTNMAAASKRVFGPVPEPGLPWKPTVIPPGARYCEELDAFVPANRPYGIRGIAKRRAPLMERVRTGELFHVESKDEQMTMAFGLTHKTIMLVPLMHAQQSAEIKYRGLEGSENKRVERMTSANGTIHKGLTLVPLEQAQKNVEIKYRGFY</sequence>
<protein>
    <submittedName>
        <fullName evidence="2">Uncharacterized protein</fullName>
    </submittedName>
</protein>
<dbReference type="EMBL" id="LUGG01000031">
    <property type="protein sequence ID" value="OBZ66488.1"/>
    <property type="molecule type" value="Genomic_DNA"/>
</dbReference>
<proteinExistence type="predicted"/>
<organism evidence="2 3">
    <name type="scientific">Grifola frondosa</name>
    <name type="common">Maitake</name>
    <name type="synonym">Polyporus frondosus</name>
    <dbReference type="NCBI Taxonomy" id="5627"/>
    <lineage>
        <taxon>Eukaryota</taxon>
        <taxon>Fungi</taxon>
        <taxon>Dikarya</taxon>
        <taxon>Basidiomycota</taxon>
        <taxon>Agaricomycotina</taxon>
        <taxon>Agaricomycetes</taxon>
        <taxon>Polyporales</taxon>
        <taxon>Grifolaceae</taxon>
        <taxon>Grifola</taxon>
    </lineage>
</organism>
<evidence type="ECO:0000313" key="2">
    <source>
        <dbReference type="EMBL" id="OBZ66488.1"/>
    </source>
</evidence>
<feature type="region of interest" description="Disordered" evidence="1">
    <location>
        <begin position="1"/>
        <end position="27"/>
    </location>
</feature>
<evidence type="ECO:0000313" key="3">
    <source>
        <dbReference type="Proteomes" id="UP000092993"/>
    </source>
</evidence>
<accession>A0A1C7LPL1</accession>